<accession>A0A412W2N2</accession>
<feature type="domain" description="AMP-dependent synthetase/ligase" evidence="3">
    <location>
        <begin position="11"/>
        <end position="366"/>
    </location>
</feature>
<evidence type="ECO:0000256" key="2">
    <source>
        <dbReference type="ARBA" id="ARBA00022553"/>
    </source>
</evidence>
<dbReference type="AlphaFoldDB" id="A0A412W2N2"/>
<proteinExistence type="predicted"/>
<gene>
    <name evidence="4" type="ORF">DWW24_20510</name>
</gene>
<evidence type="ECO:0000313" key="5">
    <source>
        <dbReference type="Proteomes" id="UP000283426"/>
    </source>
</evidence>
<dbReference type="Pfam" id="PF00501">
    <property type="entry name" value="AMP-binding"/>
    <property type="match status" value="1"/>
</dbReference>
<dbReference type="Gene3D" id="3.40.50.12780">
    <property type="entry name" value="N-terminal domain of ligase-like"/>
    <property type="match status" value="1"/>
</dbReference>
<keyword evidence="1" id="KW-0596">Phosphopantetheine</keyword>
<dbReference type="SUPFAM" id="SSF56801">
    <property type="entry name" value="Acetyl-CoA synthetase-like"/>
    <property type="match status" value="1"/>
</dbReference>
<dbReference type="PROSITE" id="PS00455">
    <property type="entry name" value="AMP_BINDING"/>
    <property type="match status" value="1"/>
</dbReference>
<evidence type="ECO:0000256" key="1">
    <source>
        <dbReference type="ARBA" id="ARBA00022450"/>
    </source>
</evidence>
<dbReference type="PANTHER" id="PTHR44845:SF6">
    <property type="entry name" value="BETA-ALANINE-ACTIVATING ENZYME"/>
    <property type="match status" value="1"/>
</dbReference>
<dbReference type="GeneID" id="61276222"/>
<dbReference type="Gene3D" id="3.30.300.30">
    <property type="match status" value="1"/>
</dbReference>
<organism evidence="4 5">
    <name type="scientific">Odoribacter splanchnicus</name>
    <dbReference type="NCBI Taxonomy" id="28118"/>
    <lineage>
        <taxon>Bacteria</taxon>
        <taxon>Pseudomonadati</taxon>
        <taxon>Bacteroidota</taxon>
        <taxon>Bacteroidia</taxon>
        <taxon>Bacteroidales</taxon>
        <taxon>Odoribacteraceae</taxon>
        <taxon>Odoribacter</taxon>
    </lineage>
</organism>
<dbReference type="Proteomes" id="UP000283426">
    <property type="component" value="Unassembled WGS sequence"/>
</dbReference>
<comment type="caution">
    <text evidence="4">The sequence shown here is derived from an EMBL/GenBank/DDBJ whole genome shotgun (WGS) entry which is preliminary data.</text>
</comment>
<dbReference type="InterPro" id="IPR045851">
    <property type="entry name" value="AMP-bd_C_sf"/>
</dbReference>
<dbReference type="OMA" id="RTLYPIG"/>
<dbReference type="EMBL" id="QRYW01000063">
    <property type="protein sequence ID" value="RGV17959.1"/>
    <property type="molecule type" value="Genomic_DNA"/>
</dbReference>
<dbReference type="RefSeq" id="WP_013613162.1">
    <property type="nucleotide sequence ID" value="NZ_JADNIQ010000010.1"/>
</dbReference>
<evidence type="ECO:0000259" key="3">
    <source>
        <dbReference type="Pfam" id="PF00501"/>
    </source>
</evidence>
<keyword evidence="2" id="KW-0597">Phosphoprotein</keyword>
<dbReference type="PANTHER" id="PTHR44845">
    <property type="entry name" value="CARRIER DOMAIN-CONTAINING PROTEIN"/>
    <property type="match status" value="1"/>
</dbReference>
<sequence>MVINLLELFDLSVTKNGDKIAIVDGTRTISFNDLDKKSDILSQKIHNIAESVNRPVAVFLPKCIEAVIANIAIMKSANIFMNLDVKTPGQRLSNIVDLIEPVLIITDVKNVELINEVSGKIPILIIDDVNWEENINKETVKQQWSSVIDTDPFCIINTSGSTGTPKGVVLNHLSFLDFIYRSHEAFNIGENEIMGSLSPLVFDIYVLELCMLMYRSATIVLLPAHLSAFPVKILKIMQQQHVTFIFWVPTIMVNIANMGLLEKEPLPSLKLVWFAGEVFPTKQFNVWRKALPHTKFANLYGPIETAVDSIFYIVDRDISDNEPIPIGYAYRNTDILLLDHEDKMVTTTDVEGEICVRGSSLALGYYNNPIKTAAVFVQNPLNNHYPERIYRTGDIAIINSRNEIVFKGRKDSLIKHQGYRIELGEVEHVIVNILQLVKNGCIVYNFNKKEITLFYENSEEISIPDFRKTLSTQLPKYMIPSSFFRENELKRNTNGKIDRLYYKELVN</sequence>
<dbReference type="InterPro" id="IPR020845">
    <property type="entry name" value="AMP-binding_CS"/>
</dbReference>
<protein>
    <submittedName>
        <fullName evidence="4">Phenylalanine racemase</fullName>
    </submittedName>
</protein>
<evidence type="ECO:0000313" key="4">
    <source>
        <dbReference type="EMBL" id="RGV17959.1"/>
    </source>
</evidence>
<name>A0A412W2N2_9BACT</name>
<dbReference type="InterPro" id="IPR042099">
    <property type="entry name" value="ANL_N_sf"/>
</dbReference>
<dbReference type="InterPro" id="IPR000873">
    <property type="entry name" value="AMP-dep_synth/lig_dom"/>
</dbReference>
<reference evidence="4 5" key="1">
    <citation type="submission" date="2018-08" db="EMBL/GenBank/DDBJ databases">
        <title>A genome reference for cultivated species of the human gut microbiota.</title>
        <authorList>
            <person name="Zou Y."/>
            <person name="Xue W."/>
            <person name="Luo G."/>
        </authorList>
    </citation>
    <scope>NUCLEOTIDE SEQUENCE [LARGE SCALE GENOMIC DNA]</scope>
    <source>
        <strain evidence="4 5">AF14-6AC</strain>
    </source>
</reference>